<proteinExistence type="predicted"/>
<reference evidence="1" key="1">
    <citation type="submission" date="2021-04" db="EMBL/GenBank/DDBJ databases">
        <title>Draft genome sequence data of methanotrophic Methylovulum sp. strain S1L and Methylomonas sp. strain S2AM isolated from boreal lake water columns.</title>
        <authorList>
            <person name="Rissanen A.J."/>
            <person name="Mangayil R."/>
            <person name="Svenning M.M."/>
            <person name="Khanongnuch R."/>
        </authorList>
    </citation>
    <scope>NUCLEOTIDE SEQUENCE</scope>
    <source>
        <strain evidence="1">S2AM</strain>
    </source>
</reference>
<dbReference type="RefSeq" id="WP_215583435.1">
    <property type="nucleotide sequence ID" value="NZ_CP073754.1"/>
</dbReference>
<gene>
    <name evidence="1" type="ORF">KEF85_04015</name>
</gene>
<keyword evidence="2" id="KW-1185">Reference proteome</keyword>
<dbReference type="KEGG" id="mpad:KEF85_04015"/>
<dbReference type="EMBL" id="CP073754">
    <property type="protein sequence ID" value="QWF71653.1"/>
    <property type="molecule type" value="Genomic_DNA"/>
</dbReference>
<dbReference type="AlphaFoldDB" id="A0A975MPI6"/>
<sequence>MTNITLPAAPKDVPTLQAPGARLARITAFSAAYAVSGTLIGLPLNG</sequence>
<accession>A0A975MPI6</accession>
<name>A0A975MPI6_9GAMM</name>
<evidence type="ECO:0000313" key="1">
    <source>
        <dbReference type="EMBL" id="QWF71653.1"/>
    </source>
</evidence>
<organism evidence="1 2">
    <name type="scientific">Methylomonas paludis</name>
    <dbReference type="NCBI Taxonomy" id="1173101"/>
    <lineage>
        <taxon>Bacteria</taxon>
        <taxon>Pseudomonadati</taxon>
        <taxon>Pseudomonadota</taxon>
        <taxon>Gammaproteobacteria</taxon>
        <taxon>Methylococcales</taxon>
        <taxon>Methylococcaceae</taxon>
        <taxon>Methylomonas</taxon>
    </lineage>
</organism>
<protein>
    <submittedName>
        <fullName evidence="1">Uncharacterized protein</fullName>
    </submittedName>
</protein>
<evidence type="ECO:0000313" key="2">
    <source>
        <dbReference type="Proteomes" id="UP000676649"/>
    </source>
</evidence>
<dbReference type="Proteomes" id="UP000676649">
    <property type="component" value="Chromosome"/>
</dbReference>